<dbReference type="PANTHER" id="PTHR33258">
    <property type="entry name" value="TRANSPOSASE INSL FOR INSERTION SEQUENCE ELEMENT IS186A-RELATED"/>
    <property type="match status" value="1"/>
</dbReference>
<dbReference type="SUPFAM" id="SSF53098">
    <property type="entry name" value="Ribonuclease H-like"/>
    <property type="match status" value="1"/>
</dbReference>
<keyword evidence="4" id="KW-1185">Reference proteome</keyword>
<dbReference type="Proteomes" id="UP001320876">
    <property type="component" value="Unassembled WGS sequence"/>
</dbReference>
<reference evidence="3 4" key="1">
    <citation type="submission" date="2022-10" db="EMBL/GenBank/DDBJ databases">
        <title>Luteolibacter arcticus strain CCTCC AB 2014275, whole genome shotgun sequencing project.</title>
        <authorList>
            <person name="Zhao G."/>
            <person name="Shen L."/>
        </authorList>
    </citation>
    <scope>NUCLEOTIDE SEQUENCE [LARGE SCALE GENOMIC DNA]</scope>
    <source>
        <strain evidence="3 4">CCTCC AB 2014275</strain>
    </source>
</reference>
<evidence type="ECO:0000259" key="2">
    <source>
        <dbReference type="Pfam" id="PF01609"/>
    </source>
</evidence>
<comment type="caution">
    <text evidence="3">The sequence shown here is derived from an EMBL/GenBank/DDBJ whole genome shotgun (WGS) entry which is preliminary data.</text>
</comment>
<dbReference type="InterPro" id="IPR012337">
    <property type="entry name" value="RNaseH-like_sf"/>
</dbReference>
<evidence type="ECO:0000313" key="4">
    <source>
        <dbReference type="Proteomes" id="UP001320876"/>
    </source>
</evidence>
<protein>
    <submittedName>
        <fullName evidence="3">Transposase</fullName>
    </submittedName>
</protein>
<sequence>NERLYIWKKPRQQPDGSGLDAGQWAALPEQLVIRYIKRPYVDRTGRKRTLVVATTLLDTEEYPAAHLCDLYARRWEIELKLRDIKATLGMERFAVASPEMAHKTLWMMMIAYNLIRCVMQQAAAESGKDLVEMSFKGVLDHATASHDSYLLHRGKPRCLARHHQGMMATCGTKLVDIRPGRREPRALKRRPNKYPPLTAPRGVYRDKPNKGKTKRAA</sequence>
<feature type="region of interest" description="Disordered" evidence="1">
    <location>
        <begin position="178"/>
        <end position="217"/>
    </location>
</feature>
<dbReference type="EMBL" id="JAPDDT010000022">
    <property type="protein sequence ID" value="MCW1926219.1"/>
    <property type="molecule type" value="Genomic_DNA"/>
</dbReference>
<dbReference type="InterPro" id="IPR002559">
    <property type="entry name" value="Transposase_11"/>
</dbReference>
<feature type="domain" description="Transposase IS4-like" evidence="2">
    <location>
        <begin position="37"/>
        <end position="114"/>
    </location>
</feature>
<dbReference type="PANTHER" id="PTHR33258:SF1">
    <property type="entry name" value="TRANSPOSASE INSL FOR INSERTION SEQUENCE ELEMENT IS186A-RELATED"/>
    <property type="match status" value="1"/>
</dbReference>
<dbReference type="RefSeq" id="WP_264490326.1">
    <property type="nucleotide sequence ID" value="NZ_JAPDDT010000022.1"/>
</dbReference>
<feature type="non-terminal residue" evidence="3">
    <location>
        <position position="1"/>
    </location>
</feature>
<proteinExistence type="predicted"/>
<organism evidence="3 4">
    <name type="scientific">Luteolibacter arcticus</name>
    <dbReference type="NCBI Taxonomy" id="1581411"/>
    <lineage>
        <taxon>Bacteria</taxon>
        <taxon>Pseudomonadati</taxon>
        <taxon>Verrucomicrobiota</taxon>
        <taxon>Verrucomicrobiia</taxon>
        <taxon>Verrucomicrobiales</taxon>
        <taxon>Verrucomicrobiaceae</taxon>
        <taxon>Luteolibacter</taxon>
    </lineage>
</organism>
<evidence type="ECO:0000313" key="3">
    <source>
        <dbReference type="EMBL" id="MCW1926219.1"/>
    </source>
</evidence>
<accession>A0ABT3GRR3</accession>
<gene>
    <name evidence="3" type="ORF">OKA05_26920</name>
</gene>
<name>A0ABT3GRR3_9BACT</name>
<dbReference type="Pfam" id="PF01609">
    <property type="entry name" value="DDE_Tnp_1"/>
    <property type="match status" value="1"/>
</dbReference>
<evidence type="ECO:0000256" key="1">
    <source>
        <dbReference type="SAM" id="MobiDB-lite"/>
    </source>
</evidence>